<accession>A0AA88EKI2</accession>
<proteinExistence type="predicted"/>
<evidence type="ECO:0000256" key="1">
    <source>
        <dbReference type="SAM" id="MobiDB-lite"/>
    </source>
</evidence>
<reference evidence="2" key="1">
    <citation type="submission" date="2023-07" db="EMBL/GenBank/DDBJ databases">
        <title>draft genome sequence of fig (Ficus carica).</title>
        <authorList>
            <person name="Takahashi T."/>
            <person name="Nishimura K."/>
        </authorList>
    </citation>
    <scope>NUCLEOTIDE SEQUENCE</scope>
</reference>
<dbReference type="Proteomes" id="UP001187192">
    <property type="component" value="Unassembled WGS sequence"/>
</dbReference>
<feature type="region of interest" description="Disordered" evidence="1">
    <location>
        <begin position="44"/>
        <end position="89"/>
    </location>
</feature>
<feature type="non-terminal residue" evidence="2">
    <location>
        <position position="122"/>
    </location>
</feature>
<dbReference type="AlphaFoldDB" id="A0AA88EKI2"/>
<dbReference type="EMBL" id="BTGU01014252">
    <property type="protein sequence ID" value="GMN73051.1"/>
    <property type="molecule type" value="Genomic_DNA"/>
</dbReference>
<comment type="caution">
    <text evidence="2">The sequence shown here is derived from an EMBL/GenBank/DDBJ whole genome shotgun (WGS) entry which is preliminary data.</text>
</comment>
<gene>
    <name evidence="2" type="ORF">TIFTF001_054261</name>
</gene>
<protein>
    <submittedName>
        <fullName evidence="2">Uncharacterized protein</fullName>
    </submittedName>
</protein>
<evidence type="ECO:0000313" key="2">
    <source>
        <dbReference type="EMBL" id="GMN73051.1"/>
    </source>
</evidence>
<feature type="compositionally biased region" description="Polar residues" evidence="1">
    <location>
        <begin position="13"/>
        <end position="31"/>
    </location>
</feature>
<sequence length="122" mass="13717">MKTRNNVDEEEFQSTIAPSHNHSSARPSTRTKNCANRVCYICESDNSSDSSASDGSLYVLDPKDDHTVKGKSSKENNNISHEANNLRPPYVRQNHLKKKKKKNITLKIKLSNASTKVDTKPF</sequence>
<evidence type="ECO:0000313" key="3">
    <source>
        <dbReference type="Proteomes" id="UP001187192"/>
    </source>
</evidence>
<feature type="compositionally biased region" description="Low complexity" evidence="1">
    <location>
        <begin position="44"/>
        <end position="56"/>
    </location>
</feature>
<feature type="compositionally biased region" description="Basic and acidic residues" evidence="1">
    <location>
        <begin position="61"/>
        <end position="74"/>
    </location>
</feature>
<organism evidence="2 3">
    <name type="scientific">Ficus carica</name>
    <name type="common">Common fig</name>
    <dbReference type="NCBI Taxonomy" id="3494"/>
    <lineage>
        <taxon>Eukaryota</taxon>
        <taxon>Viridiplantae</taxon>
        <taxon>Streptophyta</taxon>
        <taxon>Embryophyta</taxon>
        <taxon>Tracheophyta</taxon>
        <taxon>Spermatophyta</taxon>
        <taxon>Magnoliopsida</taxon>
        <taxon>eudicotyledons</taxon>
        <taxon>Gunneridae</taxon>
        <taxon>Pentapetalae</taxon>
        <taxon>rosids</taxon>
        <taxon>fabids</taxon>
        <taxon>Rosales</taxon>
        <taxon>Moraceae</taxon>
        <taxon>Ficeae</taxon>
        <taxon>Ficus</taxon>
    </lineage>
</organism>
<name>A0AA88EKI2_FICCA</name>
<keyword evidence="3" id="KW-1185">Reference proteome</keyword>
<feature type="region of interest" description="Disordered" evidence="1">
    <location>
        <begin position="1"/>
        <end position="31"/>
    </location>
</feature>